<dbReference type="HOGENOM" id="CLU_2062448_0_0_1"/>
<reference evidence="3" key="2">
    <citation type="submission" date="2015-01" db="EMBL/GenBank/DDBJ databases">
        <title>Evolutionary Origins and Diversification of the Mycorrhizal Mutualists.</title>
        <authorList>
            <consortium name="DOE Joint Genome Institute"/>
            <consortium name="Mycorrhizal Genomics Consortium"/>
            <person name="Kohler A."/>
            <person name="Kuo A."/>
            <person name="Nagy L.G."/>
            <person name="Floudas D."/>
            <person name="Copeland A."/>
            <person name="Barry K.W."/>
            <person name="Cichocki N."/>
            <person name="Veneault-Fourrey C."/>
            <person name="LaButti K."/>
            <person name="Lindquist E.A."/>
            <person name="Lipzen A."/>
            <person name="Lundell T."/>
            <person name="Morin E."/>
            <person name="Murat C."/>
            <person name="Riley R."/>
            <person name="Ohm R."/>
            <person name="Sun H."/>
            <person name="Tunlid A."/>
            <person name="Henrissat B."/>
            <person name="Grigoriev I.V."/>
            <person name="Hibbett D.S."/>
            <person name="Martin F."/>
        </authorList>
    </citation>
    <scope>NUCLEOTIDE SEQUENCE [LARGE SCALE GENOMIC DNA]</scope>
    <source>
        <strain evidence="3">Marx 270</strain>
    </source>
</reference>
<feature type="compositionally biased region" description="Polar residues" evidence="1">
    <location>
        <begin position="99"/>
        <end position="119"/>
    </location>
</feature>
<protein>
    <submittedName>
        <fullName evidence="2">Uncharacterized protein</fullName>
    </submittedName>
</protein>
<dbReference type="Proteomes" id="UP000054217">
    <property type="component" value="Unassembled WGS sequence"/>
</dbReference>
<organism evidence="2 3">
    <name type="scientific">Pisolithus tinctorius Marx 270</name>
    <dbReference type="NCBI Taxonomy" id="870435"/>
    <lineage>
        <taxon>Eukaryota</taxon>
        <taxon>Fungi</taxon>
        <taxon>Dikarya</taxon>
        <taxon>Basidiomycota</taxon>
        <taxon>Agaricomycotina</taxon>
        <taxon>Agaricomycetes</taxon>
        <taxon>Agaricomycetidae</taxon>
        <taxon>Boletales</taxon>
        <taxon>Sclerodermatineae</taxon>
        <taxon>Pisolithaceae</taxon>
        <taxon>Pisolithus</taxon>
    </lineage>
</organism>
<dbReference type="AlphaFoldDB" id="A0A0C3NW81"/>
<evidence type="ECO:0000313" key="2">
    <source>
        <dbReference type="EMBL" id="KIN99438.1"/>
    </source>
</evidence>
<keyword evidence="3" id="KW-1185">Reference proteome</keyword>
<evidence type="ECO:0000256" key="1">
    <source>
        <dbReference type="SAM" id="MobiDB-lite"/>
    </source>
</evidence>
<evidence type="ECO:0000313" key="3">
    <source>
        <dbReference type="Proteomes" id="UP000054217"/>
    </source>
</evidence>
<name>A0A0C3NW81_PISTI</name>
<feature type="region of interest" description="Disordered" evidence="1">
    <location>
        <begin position="91"/>
        <end position="119"/>
    </location>
</feature>
<reference evidence="2 3" key="1">
    <citation type="submission" date="2014-04" db="EMBL/GenBank/DDBJ databases">
        <authorList>
            <consortium name="DOE Joint Genome Institute"/>
            <person name="Kuo A."/>
            <person name="Kohler A."/>
            <person name="Costa M.D."/>
            <person name="Nagy L.G."/>
            <person name="Floudas D."/>
            <person name="Copeland A."/>
            <person name="Barry K.W."/>
            <person name="Cichocki N."/>
            <person name="Veneault-Fourrey C."/>
            <person name="LaButti K."/>
            <person name="Lindquist E.A."/>
            <person name="Lipzen A."/>
            <person name="Lundell T."/>
            <person name="Morin E."/>
            <person name="Murat C."/>
            <person name="Sun H."/>
            <person name="Tunlid A."/>
            <person name="Henrissat B."/>
            <person name="Grigoriev I.V."/>
            <person name="Hibbett D.S."/>
            <person name="Martin F."/>
            <person name="Nordberg H.P."/>
            <person name="Cantor M.N."/>
            <person name="Hua S.X."/>
        </authorList>
    </citation>
    <scope>NUCLEOTIDE SEQUENCE [LARGE SCALE GENOMIC DNA]</scope>
    <source>
        <strain evidence="2 3">Marx 270</strain>
    </source>
</reference>
<dbReference type="EMBL" id="KN832005">
    <property type="protein sequence ID" value="KIN99438.1"/>
    <property type="molecule type" value="Genomic_DNA"/>
</dbReference>
<sequence length="119" mass="13662">MNWPVQVRRTYYIPRTRKYHAQRTRVKVIRHPSVSNLSDVEEDREPDLSWTECRSEHKDLSLAYSESTTPYASFRPPPSLDSFVTTAPHYPNHPAIITPLTSSGENLPSAELSSRQAPR</sequence>
<accession>A0A0C3NW81</accession>
<dbReference type="InParanoid" id="A0A0C3NW81"/>
<proteinExistence type="predicted"/>
<gene>
    <name evidence="2" type="ORF">M404DRAFT_1004701</name>
</gene>